<dbReference type="Proteomes" id="UP001163603">
    <property type="component" value="Chromosome 8"/>
</dbReference>
<comment type="caution">
    <text evidence="1">The sequence shown here is derived from an EMBL/GenBank/DDBJ whole genome shotgun (WGS) entry which is preliminary data.</text>
</comment>
<proteinExistence type="predicted"/>
<keyword evidence="2" id="KW-1185">Reference proteome</keyword>
<evidence type="ECO:0000313" key="2">
    <source>
        <dbReference type="Proteomes" id="UP001163603"/>
    </source>
</evidence>
<organism evidence="1 2">
    <name type="scientific">Pistacia integerrima</name>
    <dbReference type="NCBI Taxonomy" id="434235"/>
    <lineage>
        <taxon>Eukaryota</taxon>
        <taxon>Viridiplantae</taxon>
        <taxon>Streptophyta</taxon>
        <taxon>Embryophyta</taxon>
        <taxon>Tracheophyta</taxon>
        <taxon>Spermatophyta</taxon>
        <taxon>Magnoliopsida</taxon>
        <taxon>eudicotyledons</taxon>
        <taxon>Gunneridae</taxon>
        <taxon>Pentapetalae</taxon>
        <taxon>rosids</taxon>
        <taxon>malvids</taxon>
        <taxon>Sapindales</taxon>
        <taxon>Anacardiaceae</taxon>
        <taxon>Pistacia</taxon>
    </lineage>
</organism>
<protein>
    <submittedName>
        <fullName evidence="1">Uncharacterized protein</fullName>
    </submittedName>
</protein>
<gene>
    <name evidence="1" type="ORF">Pint_14056</name>
</gene>
<sequence>MILNRRMIKKGQRAGVEMLVQWKGMASEDATWVDRDELKRRFPTLEGKLFSSGEICDGLERDPSL</sequence>
<name>A0ACC0Y716_9ROSI</name>
<reference evidence="2" key="1">
    <citation type="journal article" date="2023" name="G3 (Bethesda)">
        <title>Genome assembly and association tests identify interacting loci associated with vigor, precocity, and sex in interspecific pistachio rootstocks.</title>
        <authorList>
            <person name="Palmer W."/>
            <person name="Jacygrad E."/>
            <person name="Sagayaradj S."/>
            <person name="Cavanaugh K."/>
            <person name="Han R."/>
            <person name="Bertier L."/>
            <person name="Beede B."/>
            <person name="Kafkas S."/>
            <person name="Golino D."/>
            <person name="Preece J."/>
            <person name="Michelmore R."/>
        </authorList>
    </citation>
    <scope>NUCLEOTIDE SEQUENCE [LARGE SCALE GENOMIC DNA]</scope>
</reference>
<dbReference type="EMBL" id="CM047743">
    <property type="protein sequence ID" value="KAJ0030318.1"/>
    <property type="molecule type" value="Genomic_DNA"/>
</dbReference>
<accession>A0ACC0Y716</accession>
<evidence type="ECO:0000313" key="1">
    <source>
        <dbReference type="EMBL" id="KAJ0030318.1"/>
    </source>
</evidence>